<feature type="domain" description="Serine aminopeptidase S33" evidence="1">
    <location>
        <begin position="46"/>
        <end position="296"/>
    </location>
</feature>
<dbReference type="RefSeq" id="WP_192508629.1">
    <property type="nucleotide sequence ID" value="NZ_AQGV01000013.1"/>
</dbReference>
<proteinExistence type="predicted"/>
<dbReference type="Pfam" id="PF12146">
    <property type="entry name" value="Hydrolase_4"/>
    <property type="match status" value="1"/>
</dbReference>
<accession>A0ABR9EEH9</accession>
<dbReference type="Proteomes" id="UP000615755">
    <property type="component" value="Unassembled WGS sequence"/>
</dbReference>
<dbReference type="Gene3D" id="3.40.50.1820">
    <property type="entry name" value="alpha/beta hydrolase"/>
    <property type="match status" value="1"/>
</dbReference>
<dbReference type="InterPro" id="IPR022742">
    <property type="entry name" value="Hydrolase_4"/>
</dbReference>
<comment type="caution">
    <text evidence="2">The sequence shown here is derived from an EMBL/GenBank/DDBJ whole genome shotgun (WGS) entry which is preliminary data.</text>
</comment>
<keyword evidence="3" id="KW-1185">Reference proteome</keyword>
<dbReference type="InterPro" id="IPR029058">
    <property type="entry name" value="AB_hydrolase_fold"/>
</dbReference>
<reference evidence="2 3" key="1">
    <citation type="submission" date="2015-03" db="EMBL/GenBank/DDBJ databases">
        <title>Genome sequence of Pseudoalteromonas aurantia.</title>
        <authorList>
            <person name="Xie B.-B."/>
            <person name="Rong J.-C."/>
            <person name="Qin Q.-L."/>
            <person name="Zhang Y.-Z."/>
        </authorList>
    </citation>
    <scope>NUCLEOTIDE SEQUENCE [LARGE SCALE GENOMIC DNA]</scope>
    <source>
        <strain evidence="2 3">208</strain>
    </source>
</reference>
<dbReference type="EMBL" id="AQGV01000013">
    <property type="protein sequence ID" value="MBE0369387.1"/>
    <property type="molecule type" value="Genomic_DNA"/>
</dbReference>
<gene>
    <name evidence="2" type="primary">pldB</name>
    <name evidence="2" type="ORF">PAUR_a3879</name>
</gene>
<protein>
    <submittedName>
        <fullName evidence="2">Lysophospholipase</fullName>
    </submittedName>
</protein>
<organism evidence="2 3">
    <name type="scientific">Pseudoalteromonas aurantia 208</name>
    <dbReference type="NCBI Taxonomy" id="1314867"/>
    <lineage>
        <taxon>Bacteria</taxon>
        <taxon>Pseudomonadati</taxon>
        <taxon>Pseudomonadota</taxon>
        <taxon>Gammaproteobacteria</taxon>
        <taxon>Alteromonadales</taxon>
        <taxon>Pseudoalteromonadaceae</taxon>
        <taxon>Pseudoalteromonas</taxon>
    </lineage>
</organism>
<sequence length="322" mass="36983">MNFYSHSTELAKHQVAIEQHWQNCQQGYFSTPQGTLFYAYHIPRAAKYSLVLVNGRIESVWKYQELLWELAKNNIAVFSYDHIGQGLSTRTLANSHIGHVRRFSDYSEDLHYFIKNIVEPNAVGETFILAHSMGAAISYEYLCHYENSISGAFFSAPMFDIQTHEVPYALAKFIAHLGCIFGFSKHYAFGQKDYAPPEFWENKLTQCATRYQRFRTLYHNEPELRLGGVSFNWLAQVFKYVAKANTLSTTTPIHIASANNDMIVNNQAQFSMATRHDNVTLSQYVEARHELLCETDDIRHAVLTDMYEFYDALAFTAKDTGS</sequence>
<evidence type="ECO:0000313" key="2">
    <source>
        <dbReference type="EMBL" id="MBE0369387.1"/>
    </source>
</evidence>
<dbReference type="InterPro" id="IPR051044">
    <property type="entry name" value="MAG_DAG_Lipase"/>
</dbReference>
<name>A0ABR9EEH9_9GAMM</name>
<dbReference type="SUPFAM" id="SSF53474">
    <property type="entry name" value="alpha/beta-Hydrolases"/>
    <property type="match status" value="1"/>
</dbReference>
<evidence type="ECO:0000313" key="3">
    <source>
        <dbReference type="Proteomes" id="UP000615755"/>
    </source>
</evidence>
<dbReference type="PANTHER" id="PTHR11614">
    <property type="entry name" value="PHOSPHOLIPASE-RELATED"/>
    <property type="match status" value="1"/>
</dbReference>
<evidence type="ECO:0000259" key="1">
    <source>
        <dbReference type="Pfam" id="PF12146"/>
    </source>
</evidence>